<dbReference type="SUPFAM" id="SSF48371">
    <property type="entry name" value="ARM repeat"/>
    <property type="match status" value="1"/>
</dbReference>
<dbReference type="InterPro" id="IPR002553">
    <property type="entry name" value="Clathrin/coatomer_adapt-like_N"/>
</dbReference>
<keyword evidence="4" id="KW-0472">Membrane</keyword>
<evidence type="ECO:0000313" key="6">
    <source>
        <dbReference type="Ensembl" id="ENSCINP00000015306.3"/>
    </source>
</evidence>
<reference evidence="6" key="4">
    <citation type="submission" date="2025-09" db="UniProtKB">
        <authorList>
            <consortium name="Ensembl"/>
        </authorList>
    </citation>
    <scope>IDENTIFICATION</scope>
</reference>
<keyword evidence="2" id="KW-0813">Transport</keyword>
<organism evidence="6 7">
    <name type="scientific">Ciona intestinalis</name>
    <name type="common">Transparent sea squirt</name>
    <name type="synonym">Ascidia intestinalis</name>
    <dbReference type="NCBI Taxonomy" id="7719"/>
    <lineage>
        <taxon>Eukaryota</taxon>
        <taxon>Metazoa</taxon>
        <taxon>Chordata</taxon>
        <taxon>Tunicata</taxon>
        <taxon>Ascidiacea</taxon>
        <taxon>Phlebobranchia</taxon>
        <taxon>Cionidae</taxon>
        <taxon>Ciona</taxon>
    </lineage>
</organism>
<dbReference type="Ensembl" id="ENSCINT00000015306.3">
    <property type="protein sequence ID" value="ENSCINP00000015306.3"/>
    <property type="gene ID" value="ENSCING00000007453.3"/>
</dbReference>
<dbReference type="GO" id="GO:0012505">
    <property type="term" value="C:endomembrane system"/>
    <property type="evidence" value="ECO:0007669"/>
    <property type="project" value="UniProtKB-SubCell"/>
</dbReference>
<dbReference type="GeneTree" id="ENSGT00950000182838"/>
<dbReference type="Proteomes" id="UP000008144">
    <property type="component" value="Chromosome 8"/>
</dbReference>
<dbReference type="Gene3D" id="1.25.10.10">
    <property type="entry name" value="Leucine-rich Repeat Variant"/>
    <property type="match status" value="1"/>
</dbReference>
<dbReference type="HOGENOM" id="CLU_892908_0_0_1"/>
<evidence type="ECO:0000256" key="1">
    <source>
        <dbReference type="ARBA" id="ARBA00004308"/>
    </source>
</evidence>
<reference evidence="6" key="3">
    <citation type="submission" date="2025-08" db="UniProtKB">
        <authorList>
            <consortium name="Ensembl"/>
        </authorList>
    </citation>
    <scope>IDENTIFICATION</scope>
</reference>
<dbReference type="InterPro" id="IPR050840">
    <property type="entry name" value="Adaptor_Complx_Large_Subunit"/>
</dbReference>
<dbReference type="InParanoid" id="F6YJ18"/>
<dbReference type="AlphaFoldDB" id="F6YJ18"/>
<dbReference type="InterPro" id="IPR016024">
    <property type="entry name" value="ARM-type_fold"/>
</dbReference>
<dbReference type="EMBL" id="EAAA01002714">
    <property type="status" value="NOT_ANNOTATED_CDS"/>
    <property type="molecule type" value="Genomic_DNA"/>
</dbReference>
<reference evidence="7" key="1">
    <citation type="journal article" date="2002" name="Science">
        <title>The draft genome of Ciona intestinalis: insights into chordate and vertebrate origins.</title>
        <authorList>
            <person name="Dehal P."/>
            <person name="Satou Y."/>
            <person name="Campbell R.K."/>
            <person name="Chapman J."/>
            <person name="Degnan B."/>
            <person name="De Tomaso A."/>
            <person name="Davidson B."/>
            <person name="Di Gregorio A."/>
            <person name="Gelpke M."/>
            <person name="Goodstein D.M."/>
            <person name="Harafuji N."/>
            <person name="Hastings K.E."/>
            <person name="Ho I."/>
            <person name="Hotta K."/>
            <person name="Huang W."/>
            <person name="Kawashima T."/>
            <person name="Lemaire P."/>
            <person name="Martinez D."/>
            <person name="Meinertzhagen I.A."/>
            <person name="Necula S."/>
            <person name="Nonaka M."/>
            <person name="Putnam N."/>
            <person name="Rash S."/>
            <person name="Saiga H."/>
            <person name="Satake M."/>
            <person name="Terry A."/>
            <person name="Yamada L."/>
            <person name="Wang H.G."/>
            <person name="Awazu S."/>
            <person name="Azumi K."/>
            <person name="Boore J."/>
            <person name="Branno M."/>
            <person name="Chin-Bow S."/>
            <person name="DeSantis R."/>
            <person name="Doyle S."/>
            <person name="Francino P."/>
            <person name="Keys D.N."/>
            <person name="Haga S."/>
            <person name="Hayashi H."/>
            <person name="Hino K."/>
            <person name="Imai K.S."/>
            <person name="Inaba K."/>
            <person name="Kano S."/>
            <person name="Kobayashi K."/>
            <person name="Kobayashi M."/>
            <person name="Lee B.I."/>
            <person name="Makabe K.W."/>
            <person name="Manohar C."/>
            <person name="Matassi G."/>
            <person name="Medina M."/>
            <person name="Mochizuki Y."/>
            <person name="Mount S."/>
            <person name="Morishita T."/>
            <person name="Miura S."/>
            <person name="Nakayama A."/>
            <person name="Nishizaka S."/>
            <person name="Nomoto H."/>
            <person name="Ohta F."/>
            <person name="Oishi K."/>
            <person name="Rigoutsos I."/>
            <person name="Sano M."/>
            <person name="Sasaki A."/>
            <person name="Sasakura Y."/>
            <person name="Shoguchi E."/>
            <person name="Shin-i T."/>
            <person name="Spagnuolo A."/>
            <person name="Stainier D."/>
            <person name="Suzuki M.M."/>
            <person name="Tassy O."/>
            <person name="Takatori N."/>
            <person name="Tokuoka M."/>
            <person name="Yagi K."/>
            <person name="Yoshizaki F."/>
            <person name="Wada S."/>
            <person name="Zhang C."/>
            <person name="Hyatt P.D."/>
            <person name="Larimer F."/>
            <person name="Detter C."/>
            <person name="Doggett N."/>
            <person name="Glavina T."/>
            <person name="Hawkins T."/>
            <person name="Richardson P."/>
            <person name="Lucas S."/>
            <person name="Kohara Y."/>
            <person name="Levine M."/>
            <person name="Satoh N."/>
            <person name="Rokhsar D.S."/>
        </authorList>
    </citation>
    <scope>NUCLEOTIDE SEQUENCE [LARGE SCALE GENOMIC DNA]</scope>
</reference>
<feature type="domain" description="Clathrin/coatomer adaptor adaptin-like N-terminal" evidence="5">
    <location>
        <begin position="15"/>
        <end position="311"/>
    </location>
</feature>
<name>F6YJ18_CIOIN</name>
<evidence type="ECO:0000256" key="3">
    <source>
        <dbReference type="ARBA" id="ARBA00022927"/>
    </source>
</evidence>
<evidence type="ECO:0000259" key="5">
    <source>
        <dbReference type="Pfam" id="PF01602"/>
    </source>
</evidence>
<evidence type="ECO:0000313" key="7">
    <source>
        <dbReference type="Proteomes" id="UP000008144"/>
    </source>
</evidence>
<keyword evidence="7" id="KW-1185">Reference proteome</keyword>
<proteinExistence type="predicted"/>
<protein>
    <submittedName>
        <fullName evidence="6">AP-4 complex subunit epsilon-1-like</fullName>
    </submittedName>
</protein>
<dbReference type="GO" id="GO:0016192">
    <property type="term" value="P:vesicle-mediated transport"/>
    <property type="evidence" value="ECO:0007669"/>
    <property type="project" value="InterPro"/>
</dbReference>
<dbReference type="GO" id="GO:0006886">
    <property type="term" value="P:intracellular protein transport"/>
    <property type="evidence" value="ECO:0007669"/>
    <property type="project" value="InterPro"/>
</dbReference>
<gene>
    <name evidence="6" type="primary">LOC104265915</name>
</gene>
<sequence>MPGIKSVVKLLHDVAAVVITFVERAKSVKDKRLGYLALTTLADICDNEIVYLAVNTVVKDVASKSPAVITIALNCMVHIVSIDIIPVLLPIAEKRLSHSDGNVRAKSVMALHRMYLVGPEFVHSPQRHLKQALSDKDPEVMATVLPYVYDVLKTNPELRSSFAPKLVHILKQVVKNRLPMYMSRQGVPAPWVQINIMKSLFFCVDNLKENDSLANILIEILNRGQSLNNTASYSVVAECTHLISRLYDAKHEAFQTVLGCMGCFLHSKHPNLLLVGLQLLSELTTVDSTCCVQYQDIIINSLSHPDMTVKKQ</sequence>
<keyword evidence="3" id="KW-0653">Protein transport</keyword>
<dbReference type="GO" id="GO:0030117">
    <property type="term" value="C:membrane coat"/>
    <property type="evidence" value="ECO:0007669"/>
    <property type="project" value="InterPro"/>
</dbReference>
<evidence type="ECO:0000256" key="4">
    <source>
        <dbReference type="ARBA" id="ARBA00023136"/>
    </source>
</evidence>
<dbReference type="InterPro" id="IPR011989">
    <property type="entry name" value="ARM-like"/>
</dbReference>
<dbReference type="STRING" id="7719.ENSCINP00000015306"/>
<dbReference type="PANTHER" id="PTHR22780">
    <property type="entry name" value="ADAPTIN, ALPHA/GAMMA/EPSILON"/>
    <property type="match status" value="1"/>
</dbReference>
<comment type="subcellular location">
    <subcellularLocation>
        <location evidence="1">Endomembrane system</location>
    </subcellularLocation>
</comment>
<accession>F6YJ18</accession>
<reference evidence="6" key="2">
    <citation type="journal article" date="2008" name="Genome Biol.">
        <title>Improved genome assembly and evidence-based global gene model set for the chordate Ciona intestinalis: new insight into intron and operon populations.</title>
        <authorList>
            <person name="Satou Y."/>
            <person name="Mineta K."/>
            <person name="Ogasawara M."/>
            <person name="Sasakura Y."/>
            <person name="Shoguchi E."/>
            <person name="Ueno K."/>
            <person name="Yamada L."/>
            <person name="Matsumoto J."/>
            <person name="Wasserscheid J."/>
            <person name="Dewar K."/>
            <person name="Wiley G.B."/>
            <person name="Macmil S.L."/>
            <person name="Roe B.A."/>
            <person name="Zeller R.W."/>
            <person name="Hastings K.E."/>
            <person name="Lemaire P."/>
            <person name="Lindquist E."/>
            <person name="Endo T."/>
            <person name="Hotta K."/>
            <person name="Inaba K."/>
        </authorList>
    </citation>
    <scope>NUCLEOTIDE SEQUENCE [LARGE SCALE GENOMIC DNA]</scope>
    <source>
        <strain evidence="6">wild type</strain>
    </source>
</reference>
<evidence type="ECO:0000256" key="2">
    <source>
        <dbReference type="ARBA" id="ARBA00022448"/>
    </source>
</evidence>
<dbReference type="Pfam" id="PF01602">
    <property type="entry name" value="Adaptin_N"/>
    <property type="match status" value="1"/>
</dbReference>